<keyword evidence="4" id="KW-0677">Repeat</keyword>
<dbReference type="Gene3D" id="3.90.290.10">
    <property type="entry name" value="TGF-beta binding (TB) domain"/>
    <property type="match status" value="1"/>
</dbReference>
<comment type="caution">
    <text evidence="7">Lacks conserved residue(s) required for the propagation of feature annotation.</text>
</comment>
<keyword evidence="11" id="KW-1185">Reference proteome</keyword>
<evidence type="ECO:0000256" key="4">
    <source>
        <dbReference type="ARBA" id="ARBA00022737"/>
    </source>
</evidence>
<dbReference type="EMBL" id="JAPWTJ010000037">
    <property type="protein sequence ID" value="KAJ8984412.1"/>
    <property type="molecule type" value="Genomic_DNA"/>
</dbReference>
<reference evidence="10" key="1">
    <citation type="journal article" date="2023" name="Insect Mol. Biol.">
        <title>Genome sequencing provides insights into the evolution of gene families encoding plant cell wall-degrading enzymes in longhorned beetles.</title>
        <authorList>
            <person name="Shin N.R."/>
            <person name="Okamura Y."/>
            <person name="Kirsch R."/>
            <person name="Pauchet Y."/>
        </authorList>
    </citation>
    <scope>NUCLEOTIDE SEQUENCE</scope>
    <source>
        <strain evidence="10">MMC_N1</strain>
    </source>
</reference>
<keyword evidence="3" id="KW-0732">Signal</keyword>
<evidence type="ECO:0000256" key="7">
    <source>
        <dbReference type="PROSITE-ProRule" id="PRU00076"/>
    </source>
</evidence>
<dbReference type="SUPFAM" id="SSF57196">
    <property type="entry name" value="EGF/Laminin"/>
    <property type="match status" value="1"/>
</dbReference>
<evidence type="ECO:0000313" key="11">
    <source>
        <dbReference type="Proteomes" id="UP001162164"/>
    </source>
</evidence>
<evidence type="ECO:0000313" key="10">
    <source>
        <dbReference type="EMBL" id="KAJ8984412.1"/>
    </source>
</evidence>
<feature type="domain" description="EGF-like" evidence="8">
    <location>
        <begin position="22"/>
        <end position="54"/>
    </location>
</feature>
<evidence type="ECO:0000256" key="5">
    <source>
        <dbReference type="ARBA" id="ARBA00023157"/>
    </source>
</evidence>
<dbReference type="InterPro" id="IPR036773">
    <property type="entry name" value="TB_dom_sf"/>
</dbReference>
<dbReference type="InterPro" id="IPR051145">
    <property type="entry name" value="GAS-SHBG-PROS"/>
</dbReference>
<dbReference type="PROSITE" id="PS01186">
    <property type="entry name" value="EGF_2"/>
    <property type="match status" value="1"/>
</dbReference>
<dbReference type="SMART" id="SM00181">
    <property type="entry name" value="EGF"/>
    <property type="match status" value="1"/>
</dbReference>
<dbReference type="Pfam" id="PF00683">
    <property type="entry name" value="TB"/>
    <property type="match status" value="1"/>
</dbReference>
<evidence type="ECO:0000256" key="2">
    <source>
        <dbReference type="ARBA" id="ARBA00022525"/>
    </source>
</evidence>
<keyword evidence="7" id="KW-0245">EGF-like domain</keyword>
<evidence type="ECO:0000259" key="8">
    <source>
        <dbReference type="PROSITE" id="PS50026"/>
    </source>
</evidence>
<comment type="subcellular location">
    <subcellularLocation>
        <location evidence="1">Secreted</location>
    </subcellularLocation>
</comment>
<proteinExistence type="predicted"/>
<keyword evidence="2" id="KW-0964">Secreted</keyword>
<sequence length="122" mass="13006">MCDRDVLTGKGAIGVIPHRTNVKAICLDPCKNGGRCIGPDRCACVYGFSGNHCEIDYRTGPCYTGHRGALCVNQLEGVVCTKILCCATVGKAWGHPCEHCPSRLECDTGYLKNIKTGECVGA</sequence>
<evidence type="ECO:0000256" key="3">
    <source>
        <dbReference type="ARBA" id="ARBA00022729"/>
    </source>
</evidence>
<keyword evidence="5 7" id="KW-1015">Disulfide bond</keyword>
<dbReference type="PANTHER" id="PTHR24040">
    <property type="entry name" value="LAMININ G-LIKE DOMAIN-CONTAINING PROTEIN"/>
    <property type="match status" value="1"/>
</dbReference>
<protein>
    <submittedName>
        <fullName evidence="10">Uncharacterized protein</fullName>
    </submittedName>
</protein>
<dbReference type="PROSITE" id="PS00022">
    <property type="entry name" value="EGF_1"/>
    <property type="match status" value="1"/>
</dbReference>
<comment type="caution">
    <text evidence="10">The sequence shown here is derived from an EMBL/GenBank/DDBJ whole genome shotgun (WGS) entry which is preliminary data.</text>
</comment>
<feature type="disulfide bond" evidence="7">
    <location>
        <begin position="26"/>
        <end position="36"/>
    </location>
</feature>
<dbReference type="Proteomes" id="UP001162164">
    <property type="component" value="Unassembled WGS sequence"/>
</dbReference>
<name>A0ABQ9K4B0_9CUCU</name>
<dbReference type="SUPFAM" id="SSF57581">
    <property type="entry name" value="TB module/8-cys domain"/>
    <property type="match status" value="1"/>
</dbReference>
<feature type="domain" description="TB" evidence="9">
    <location>
        <begin position="60"/>
        <end position="103"/>
    </location>
</feature>
<dbReference type="InterPro" id="IPR017878">
    <property type="entry name" value="TB_dom"/>
</dbReference>
<evidence type="ECO:0000259" key="9">
    <source>
        <dbReference type="PROSITE" id="PS51364"/>
    </source>
</evidence>
<evidence type="ECO:0000256" key="6">
    <source>
        <dbReference type="ARBA" id="ARBA00023180"/>
    </source>
</evidence>
<organism evidence="10 11">
    <name type="scientific">Molorchus minor</name>
    <dbReference type="NCBI Taxonomy" id="1323400"/>
    <lineage>
        <taxon>Eukaryota</taxon>
        <taxon>Metazoa</taxon>
        <taxon>Ecdysozoa</taxon>
        <taxon>Arthropoda</taxon>
        <taxon>Hexapoda</taxon>
        <taxon>Insecta</taxon>
        <taxon>Pterygota</taxon>
        <taxon>Neoptera</taxon>
        <taxon>Endopterygota</taxon>
        <taxon>Coleoptera</taxon>
        <taxon>Polyphaga</taxon>
        <taxon>Cucujiformia</taxon>
        <taxon>Chrysomeloidea</taxon>
        <taxon>Cerambycidae</taxon>
        <taxon>Lamiinae</taxon>
        <taxon>Monochamini</taxon>
        <taxon>Molorchus</taxon>
    </lineage>
</organism>
<dbReference type="PROSITE" id="PS50026">
    <property type="entry name" value="EGF_3"/>
    <property type="match status" value="1"/>
</dbReference>
<dbReference type="PANTHER" id="PTHR24040:SF16">
    <property type="entry name" value="FIBRILLIN-2-LIKE PROTEIN"/>
    <property type="match status" value="1"/>
</dbReference>
<gene>
    <name evidence="10" type="ORF">NQ317_001021</name>
</gene>
<dbReference type="InterPro" id="IPR000742">
    <property type="entry name" value="EGF"/>
</dbReference>
<dbReference type="Gene3D" id="2.10.25.10">
    <property type="entry name" value="Laminin"/>
    <property type="match status" value="1"/>
</dbReference>
<dbReference type="PROSITE" id="PS51364">
    <property type="entry name" value="TB"/>
    <property type="match status" value="1"/>
</dbReference>
<feature type="disulfide bond" evidence="7">
    <location>
        <begin position="44"/>
        <end position="53"/>
    </location>
</feature>
<keyword evidence="6" id="KW-0325">Glycoprotein</keyword>
<evidence type="ECO:0000256" key="1">
    <source>
        <dbReference type="ARBA" id="ARBA00004613"/>
    </source>
</evidence>
<accession>A0ABQ9K4B0</accession>